<protein>
    <submittedName>
        <fullName evidence="1">DUF3857 domain-containing protein</fullName>
    </submittedName>
</protein>
<gene>
    <name evidence="1" type="ORF">NE848_06390</name>
</gene>
<accession>A0ABT0YZV8</accession>
<keyword evidence="2" id="KW-1185">Reference proteome</keyword>
<name>A0ABT0YZV8_9FLAO</name>
<organism evidence="1 2">
    <name type="scientific">Gramella jeungdoensis</name>
    <dbReference type="NCBI Taxonomy" id="708091"/>
    <lineage>
        <taxon>Bacteria</taxon>
        <taxon>Pseudomonadati</taxon>
        <taxon>Bacteroidota</taxon>
        <taxon>Flavobacteriia</taxon>
        <taxon>Flavobacteriales</taxon>
        <taxon>Flavobacteriaceae</taxon>
        <taxon>Christiangramia</taxon>
    </lineage>
</organism>
<dbReference type="RefSeq" id="WP_252111597.1">
    <property type="nucleotide sequence ID" value="NZ_JAMSCK010000002.1"/>
</dbReference>
<dbReference type="Gene3D" id="2.60.120.1130">
    <property type="match status" value="1"/>
</dbReference>
<evidence type="ECO:0000313" key="1">
    <source>
        <dbReference type="EMBL" id="MCM8568999.1"/>
    </source>
</evidence>
<proteinExistence type="predicted"/>
<dbReference type="Gene3D" id="2.60.40.3140">
    <property type="match status" value="1"/>
</dbReference>
<dbReference type="Gene3D" id="3.10.620.30">
    <property type="match status" value="1"/>
</dbReference>
<evidence type="ECO:0000313" key="2">
    <source>
        <dbReference type="Proteomes" id="UP001155077"/>
    </source>
</evidence>
<comment type="caution">
    <text evidence="1">The sequence shown here is derived from an EMBL/GenBank/DDBJ whole genome shotgun (WGS) entry which is preliminary data.</text>
</comment>
<dbReference type="Proteomes" id="UP001155077">
    <property type="component" value="Unassembled WGS sequence"/>
</dbReference>
<dbReference type="EMBL" id="JAMSCK010000002">
    <property type="protein sequence ID" value="MCM8568999.1"/>
    <property type="molecule type" value="Genomic_DNA"/>
</dbReference>
<reference evidence="1" key="1">
    <citation type="submission" date="2022-06" db="EMBL/GenBank/DDBJ databases">
        <title>Gramella sediminis sp. nov., isolated from deep-sea sediment of the Indian Ocean.</title>
        <authorList>
            <person name="Yang L."/>
        </authorList>
    </citation>
    <scope>NUCLEOTIDE SEQUENCE</scope>
    <source>
        <strain evidence="1">HMD3159</strain>
    </source>
</reference>
<sequence>MIKFYIYLFLIFAGTSVHSQNYKFGKVSREELKSKEHSTDKDADAAILFKKQAIYYDFNQNTGFEMVTDVHERIKIYNKEGFDWATKEISIFTGQSDEHVQKIKAVTYNLVNGKIEEVKLDKDDIHEEQKNKFRKITRFTMPAITEGSVIEIEYRIVSPYITQIDPTPLQYTIPIDKLELDVTIPEFFVFSVYNNMKAPFYVNIERSKKGFQRTISKTVRTGWEVVKHERRTGTLDFIQNVYSVNKENIPALKTEPHVDHLQNYAAYLNWELQYTKFPNNPIENYSQTWEGVAKSIYNDVGLKTALDRTGFFEEDVDALITGISDPIQKTVKIFQLVKDKVKWNGYAGFVPDEGTRNTYKDGMGNAADINLLLAAMLRYAKVNANPVLLSTPDNGIPLFPTRNGFNYLITAVELPEGIILLDATDPTAGMNQLPKRARNWQGRIIRNEGSSDWVNVFPFNISETSSRMNVQISPEGINGLAYEDFNGLYAKKYREENSSKTKEDIQESLSGRHSNVDITDFNLKNFESVGSDINQNYKFKISNGVEVIGDKIYLKPLFFETLNENPFKADERIYPVFFDFPFRKKHLINIMVPEGYKVVSVPESIIVKLGEDGGEFKYSILLNGGFLRIDSQVEMSRAIFNNEEYEILKNFYNKIVEKQNETIVLEKTSNDGSSERTESGR</sequence>